<reference evidence="2 3" key="1">
    <citation type="submission" date="2021-07" db="EMBL/GenBank/DDBJ databases">
        <title>Paenibacillus radiodurans sp. nov., isolated from the southeastern edge of Tengger Desert.</title>
        <authorList>
            <person name="Zhang G."/>
        </authorList>
    </citation>
    <scope>NUCLEOTIDE SEQUENCE [LARGE SCALE GENOMIC DNA]</scope>
    <source>
        <strain evidence="2 3">DT7-4</strain>
    </source>
</reference>
<comment type="caution">
    <text evidence="2">The sequence shown here is derived from an EMBL/GenBank/DDBJ whole genome shotgun (WGS) entry which is preliminary data.</text>
</comment>
<gene>
    <name evidence="2" type="ORF">K0T92_20640</name>
</gene>
<evidence type="ECO:0000313" key="2">
    <source>
        <dbReference type="EMBL" id="MBW7477127.1"/>
    </source>
</evidence>
<dbReference type="RefSeq" id="WP_219874375.1">
    <property type="nucleotide sequence ID" value="NZ_JAHZIJ010000020.1"/>
</dbReference>
<dbReference type="PROSITE" id="PS51257">
    <property type="entry name" value="PROKAR_LIPOPROTEIN"/>
    <property type="match status" value="1"/>
</dbReference>
<protein>
    <recommendedName>
        <fullName evidence="4">DUF4878 domain-containing protein</fullName>
    </recommendedName>
</protein>
<evidence type="ECO:0000256" key="1">
    <source>
        <dbReference type="SAM" id="SignalP"/>
    </source>
</evidence>
<proteinExistence type="predicted"/>
<keyword evidence="3" id="KW-1185">Reference proteome</keyword>
<evidence type="ECO:0000313" key="3">
    <source>
        <dbReference type="Proteomes" id="UP000812277"/>
    </source>
</evidence>
<dbReference type="Proteomes" id="UP000812277">
    <property type="component" value="Unassembled WGS sequence"/>
</dbReference>
<dbReference type="EMBL" id="JAHZIJ010000020">
    <property type="protein sequence ID" value="MBW7477127.1"/>
    <property type="molecule type" value="Genomic_DNA"/>
</dbReference>
<keyword evidence="1" id="KW-0732">Signal</keyword>
<organism evidence="2 3">
    <name type="scientific">Paenibacillus oenotherae</name>
    <dbReference type="NCBI Taxonomy" id="1435645"/>
    <lineage>
        <taxon>Bacteria</taxon>
        <taxon>Bacillati</taxon>
        <taxon>Bacillota</taxon>
        <taxon>Bacilli</taxon>
        <taxon>Bacillales</taxon>
        <taxon>Paenibacillaceae</taxon>
        <taxon>Paenibacillus</taxon>
    </lineage>
</organism>
<evidence type="ECO:0008006" key="4">
    <source>
        <dbReference type="Google" id="ProtNLM"/>
    </source>
</evidence>
<feature type="signal peptide" evidence="1">
    <location>
        <begin position="1"/>
        <end position="22"/>
    </location>
</feature>
<name>A0ABS7DB05_9BACL</name>
<sequence length="144" mass="16909">MMKKALLFAVFCFMLAGCNAEANRYKGEEPDDPRLRAAIIAHFEQFNDAEKWGQVTDDFVRQVYALCSSDYSGEKSVAEMKKIFKEINKNSLNLVDFYVDRIAVQNKKVVHIEVTRKWEDSSEDEMAYELILVNDEWRINQRLW</sequence>
<accession>A0ABS7DB05</accession>
<feature type="chain" id="PRO_5045522079" description="DUF4878 domain-containing protein" evidence="1">
    <location>
        <begin position="23"/>
        <end position="144"/>
    </location>
</feature>